<accession>A0A9D2IEK3</accession>
<dbReference type="AlphaFoldDB" id="A0A9D2IEK3"/>
<evidence type="ECO:0000313" key="1">
    <source>
        <dbReference type="EMBL" id="HIZ03634.1"/>
    </source>
</evidence>
<sequence>MRPNSDGWFKFMAENYKNICNSLTGIGNMMEEILCMAKNNKHGFTCRRFCSDFDILLQHSLLSIAAADGTATLTEIASTDALTNFGDLLRLSENELGTSLAWEELSAMPADEIIKWLEELRAPVRKATAEFCAAFAAIDVSGLSPQYYDQFKQELTAFMAAFAHMDDDALTPAETQAIAKSEFAYALACIKNFIDSYSK</sequence>
<name>A0A9D2IEK3_9FIRM</name>
<reference evidence="1" key="2">
    <citation type="submission" date="2021-04" db="EMBL/GenBank/DDBJ databases">
        <authorList>
            <person name="Gilroy R."/>
        </authorList>
    </citation>
    <scope>NUCLEOTIDE SEQUENCE</scope>
    <source>
        <strain evidence="1">CHK187-5294</strain>
    </source>
</reference>
<dbReference type="Proteomes" id="UP000824132">
    <property type="component" value="Unassembled WGS sequence"/>
</dbReference>
<comment type="caution">
    <text evidence="1">The sequence shown here is derived from an EMBL/GenBank/DDBJ whole genome shotgun (WGS) entry which is preliminary data.</text>
</comment>
<dbReference type="EMBL" id="DXCL01000026">
    <property type="protein sequence ID" value="HIZ03634.1"/>
    <property type="molecule type" value="Genomic_DNA"/>
</dbReference>
<gene>
    <name evidence="1" type="ORF">H9727_05040</name>
</gene>
<proteinExistence type="predicted"/>
<reference evidence="1" key="1">
    <citation type="journal article" date="2021" name="PeerJ">
        <title>Extensive microbial diversity within the chicken gut microbiome revealed by metagenomics and culture.</title>
        <authorList>
            <person name="Gilroy R."/>
            <person name="Ravi A."/>
            <person name="Getino M."/>
            <person name="Pursley I."/>
            <person name="Horton D.L."/>
            <person name="Alikhan N.F."/>
            <person name="Baker D."/>
            <person name="Gharbi K."/>
            <person name="Hall N."/>
            <person name="Watson M."/>
            <person name="Adriaenssens E.M."/>
            <person name="Foster-Nyarko E."/>
            <person name="Jarju S."/>
            <person name="Secka A."/>
            <person name="Antonio M."/>
            <person name="Oren A."/>
            <person name="Chaudhuri R.R."/>
            <person name="La Ragione R."/>
            <person name="Hildebrand F."/>
            <person name="Pallen M.J."/>
        </authorList>
    </citation>
    <scope>NUCLEOTIDE SEQUENCE</scope>
    <source>
        <strain evidence="1">CHK187-5294</strain>
    </source>
</reference>
<protein>
    <submittedName>
        <fullName evidence="1">Uncharacterized protein</fullName>
    </submittedName>
</protein>
<organism evidence="1 2">
    <name type="scientific">Candidatus Borkfalkia avistercoris</name>
    <dbReference type="NCBI Taxonomy" id="2838504"/>
    <lineage>
        <taxon>Bacteria</taxon>
        <taxon>Bacillati</taxon>
        <taxon>Bacillota</taxon>
        <taxon>Clostridia</taxon>
        <taxon>Christensenellales</taxon>
        <taxon>Christensenellaceae</taxon>
        <taxon>Candidatus Borkfalkia</taxon>
    </lineage>
</organism>
<evidence type="ECO:0000313" key="2">
    <source>
        <dbReference type="Proteomes" id="UP000824132"/>
    </source>
</evidence>